<gene>
    <name evidence="3" type="primary">LOC121213541</name>
</gene>
<proteinExistence type="predicted"/>
<evidence type="ECO:0000256" key="1">
    <source>
        <dbReference type="SAM" id="MobiDB-lite"/>
    </source>
</evidence>
<protein>
    <submittedName>
        <fullName evidence="3">Uncharacterized protein isoform X1</fullName>
    </submittedName>
</protein>
<dbReference type="GeneID" id="121213541"/>
<keyword evidence="2" id="KW-1185">Reference proteome</keyword>
<dbReference type="RefSeq" id="XP_040942263.1">
    <property type="nucleotide sequence ID" value="XM_041086329.1"/>
</dbReference>
<organism evidence="2 3">
    <name type="scientific">Gossypium hirsutum</name>
    <name type="common">Upland cotton</name>
    <name type="synonym">Gossypium mexicanum</name>
    <dbReference type="NCBI Taxonomy" id="3635"/>
    <lineage>
        <taxon>Eukaryota</taxon>
        <taxon>Viridiplantae</taxon>
        <taxon>Streptophyta</taxon>
        <taxon>Embryophyta</taxon>
        <taxon>Tracheophyta</taxon>
        <taxon>Spermatophyta</taxon>
        <taxon>Magnoliopsida</taxon>
        <taxon>eudicotyledons</taxon>
        <taxon>Gunneridae</taxon>
        <taxon>Pentapetalae</taxon>
        <taxon>rosids</taxon>
        <taxon>malvids</taxon>
        <taxon>Malvales</taxon>
        <taxon>Malvaceae</taxon>
        <taxon>Malvoideae</taxon>
        <taxon>Gossypium</taxon>
    </lineage>
</organism>
<sequence length="164" mass="19881">MEGIDGAEGEEIEAQSQKQKTQAEKQRHNASCRWSRLKKKMMHLERDQEFLKLQANHKRTKMELEYQAKKGIEYHGKLQSLKDDNQILRTDLHTMKVELERTRQISVALMAFYAIDSLRRKIMRDVVKFQELLELVYRMLLDWWDQYRFQQSPFNLPWLILIRK</sequence>
<reference evidence="2" key="1">
    <citation type="journal article" date="2020" name="Nat. Genet.">
        <title>Genomic diversifications of five Gossypium allopolyploid species and their impact on cotton improvement.</title>
        <authorList>
            <person name="Chen Z.J."/>
            <person name="Sreedasyam A."/>
            <person name="Ando A."/>
            <person name="Song Q."/>
            <person name="De Santiago L.M."/>
            <person name="Hulse-Kemp A.M."/>
            <person name="Ding M."/>
            <person name="Ye W."/>
            <person name="Kirkbride R.C."/>
            <person name="Jenkins J."/>
            <person name="Plott C."/>
            <person name="Lovell J."/>
            <person name="Lin Y.M."/>
            <person name="Vaughn R."/>
            <person name="Liu B."/>
            <person name="Simpson S."/>
            <person name="Scheffler B.E."/>
            <person name="Wen L."/>
            <person name="Saski C.A."/>
            <person name="Grover C.E."/>
            <person name="Hu G."/>
            <person name="Conover J.L."/>
            <person name="Carlson J.W."/>
            <person name="Shu S."/>
            <person name="Boston L.B."/>
            <person name="Williams M."/>
            <person name="Peterson D.G."/>
            <person name="McGee K."/>
            <person name="Jones D.C."/>
            <person name="Wendel J.F."/>
            <person name="Stelly D.M."/>
            <person name="Grimwood J."/>
            <person name="Schmutz J."/>
        </authorList>
    </citation>
    <scope>NUCLEOTIDE SEQUENCE [LARGE SCALE GENOMIC DNA]</scope>
    <source>
        <strain evidence="2">cv. TM-1</strain>
    </source>
</reference>
<dbReference type="Proteomes" id="UP000818029">
    <property type="component" value="Chromosome A02"/>
</dbReference>
<reference evidence="3" key="2">
    <citation type="submission" date="2025-08" db="UniProtKB">
        <authorList>
            <consortium name="RefSeq"/>
        </authorList>
    </citation>
    <scope>IDENTIFICATION</scope>
</reference>
<evidence type="ECO:0000313" key="3">
    <source>
        <dbReference type="RefSeq" id="XP_040942263.1"/>
    </source>
</evidence>
<name>A0ABM2ZHW7_GOSHI</name>
<accession>A0ABM2ZHW7</accession>
<evidence type="ECO:0000313" key="2">
    <source>
        <dbReference type="Proteomes" id="UP000818029"/>
    </source>
</evidence>
<feature type="region of interest" description="Disordered" evidence="1">
    <location>
        <begin position="1"/>
        <end position="32"/>
    </location>
</feature>
<feature type="compositionally biased region" description="Acidic residues" evidence="1">
    <location>
        <begin position="1"/>
        <end position="13"/>
    </location>
</feature>